<evidence type="ECO:0000313" key="2">
    <source>
        <dbReference type="Proteomes" id="UP000474024"/>
    </source>
</evidence>
<organism evidence="1 2">
    <name type="scientific">Roseburia porci</name>
    <dbReference type="NCBI Taxonomy" id="2605790"/>
    <lineage>
        <taxon>Bacteria</taxon>
        <taxon>Bacillati</taxon>
        <taxon>Bacillota</taxon>
        <taxon>Clostridia</taxon>
        <taxon>Lachnospirales</taxon>
        <taxon>Lachnospiraceae</taxon>
        <taxon>Roseburia</taxon>
    </lineage>
</organism>
<gene>
    <name evidence="1" type="ORF">FYJ75_05300</name>
</gene>
<accession>A0A6L5YPM1</accession>
<reference evidence="1 2" key="1">
    <citation type="submission" date="2019-08" db="EMBL/GenBank/DDBJ databases">
        <title>In-depth cultivation of the pig gut microbiome towards novel bacterial diversity and tailored functional studies.</title>
        <authorList>
            <person name="Wylensek D."/>
            <person name="Hitch T.C.A."/>
            <person name="Clavel T."/>
        </authorList>
    </citation>
    <scope>NUCLEOTIDE SEQUENCE [LARGE SCALE GENOMIC DNA]</scope>
    <source>
        <strain evidence="1 2">MUC/MUC-530-WT-4D</strain>
    </source>
</reference>
<comment type="caution">
    <text evidence="1">The sequence shown here is derived from an EMBL/GenBank/DDBJ whole genome shotgun (WGS) entry which is preliminary data.</text>
</comment>
<dbReference type="Pfam" id="PF03692">
    <property type="entry name" value="CxxCxxCC"/>
    <property type="match status" value="1"/>
</dbReference>
<evidence type="ECO:0000313" key="1">
    <source>
        <dbReference type="EMBL" id="MST74454.1"/>
    </source>
</evidence>
<dbReference type="AlphaFoldDB" id="A0A6L5YPM1"/>
<dbReference type="EMBL" id="VUNI01000006">
    <property type="protein sequence ID" value="MST74454.1"/>
    <property type="molecule type" value="Genomic_DNA"/>
</dbReference>
<protein>
    <submittedName>
        <fullName evidence="1">YkgJ family cysteine cluster protein</fullName>
    </submittedName>
</protein>
<proteinExistence type="predicted"/>
<sequence length="221" mass="25857">MQEKELKLYDSSDMARIACDDCRGCSACCEGMGDTIILNPYDVRELCVHLKLDFQTLLTKYAELNVQEGMILPNLKMTGERQCCGFLNEEGRCKVHAFRPGLCRLFPLGRNYENGHFRYFVVEGGCPRAGKAKVKINKWLGIPELKRHEEFLTRWHYFTKRFQKFVQNALADGETPEQLQQLNMVMLQGLYFTEYDEKKDFYEQFEQRLHKLEQVLDTVEG</sequence>
<name>A0A6L5YPM1_9FIRM</name>
<dbReference type="PANTHER" id="PTHR35866:SF1">
    <property type="entry name" value="YKGJ FAMILY CYSTEINE CLUSTER PROTEIN"/>
    <property type="match status" value="1"/>
</dbReference>
<dbReference type="RefSeq" id="WP_154429420.1">
    <property type="nucleotide sequence ID" value="NZ_VUNI01000006.1"/>
</dbReference>
<keyword evidence="2" id="KW-1185">Reference proteome</keyword>
<dbReference type="InterPro" id="IPR005358">
    <property type="entry name" value="Puta_zinc/iron-chelating_dom"/>
</dbReference>
<dbReference type="PANTHER" id="PTHR35866">
    <property type="entry name" value="PUTATIVE-RELATED"/>
    <property type="match status" value="1"/>
</dbReference>
<dbReference type="Proteomes" id="UP000474024">
    <property type="component" value="Unassembled WGS sequence"/>
</dbReference>